<dbReference type="Gene3D" id="1.20.120.160">
    <property type="entry name" value="HPT domain"/>
    <property type="match status" value="1"/>
</dbReference>
<dbReference type="GeneID" id="43583500"/>
<dbReference type="PROSITE" id="PS50894">
    <property type="entry name" value="HPT"/>
    <property type="match status" value="1"/>
</dbReference>
<dbReference type="SMART" id="SM00073">
    <property type="entry name" value="HPT"/>
    <property type="match status" value="1"/>
</dbReference>
<dbReference type="EMBL" id="CABVLU010000003">
    <property type="protein sequence ID" value="VVT55666.1"/>
    <property type="molecule type" value="Genomic_DNA"/>
</dbReference>
<protein>
    <recommendedName>
        <fullName evidence="2">HPt domain-containing protein</fullName>
    </recommendedName>
</protein>
<accession>A0A5E8BVW6</accession>
<dbReference type="OrthoDB" id="1673781at2759"/>
<keyword evidence="4" id="KW-1185">Reference proteome</keyword>
<feature type="modified residue" description="Phosphohistidine" evidence="1">
    <location>
        <position position="70"/>
    </location>
</feature>
<keyword evidence="1" id="KW-0597">Phosphoprotein</keyword>
<dbReference type="CDD" id="cd00088">
    <property type="entry name" value="HPT"/>
    <property type="match status" value="1"/>
</dbReference>
<dbReference type="PANTHER" id="PTHR28242">
    <property type="entry name" value="PHOSPHORELAY INTERMEDIATE PROTEIN YPD1"/>
    <property type="match status" value="1"/>
</dbReference>
<evidence type="ECO:0000259" key="2">
    <source>
        <dbReference type="PROSITE" id="PS50894"/>
    </source>
</evidence>
<proteinExistence type="predicted"/>
<organism evidence="3 4">
    <name type="scientific">Magnusiomyces paraingens</name>
    <dbReference type="NCBI Taxonomy" id="2606893"/>
    <lineage>
        <taxon>Eukaryota</taxon>
        <taxon>Fungi</taxon>
        <taxon>Dikarya</taxon>
        <taxon>Ascomycota</taxon>
        <taxon>Saccharomycotina</taxon>
        <taxon>Dipodascomycetes</taxon>
        <taxon>Dipodascales</taxon>
        <taxon>Dipodascaceae</taxon>
        <taxon>Magnusiomyces</taxon>
    </lineage>
</organism>
<reference evidence="3 4" key="1">
    <citation type="submission" date="2019-09" db="EMBL/GenBank/DDBJ databases">
        <authorList>
            <person name="Brejova B."/>
        </authorList>
    </citation>
    <scope>NUCLEOTIDE SEQUENCE [LARGE SCALE GENOMIC DNA]</scope>
</reference>
<dbReference type="PANTHER" id="PTHR28242:SF52">
    <property type="entry name" value="PHOSPHORELAY INTERMEDIATE PROTEIN YPD1"/>
    <property type="match status" value="1"/>
</dbReference>
<dbReference type="GO" id="GO:0043424">
    <property type="term" value="F:protein histidine kinase binding"/>
    <property type="evidence" value="ECO:0007669"/>
    <property type="project" value="InterPro"/>
</dbReference>
<gene>
    <name evidence="3" type="ORF">SAPINGB_P004685</name>
</gene>
<evidence type="ECO:0000256" key="1">
    <source>
        <dbReference type="PROSITE-ProRule" id="PRU00110"/>
    </source>
</evidence>
<dbReference type="GO" id="GO:0005737">
    <property type="term" value="C:cytoplasm"/>
    <property type="evidence" value="ECO:0007669"/>
    <property type="project" value="TreeGrafter"/>
</dbReference>
<dbReference type="GO" id="GO:0000160">
    <property type="term" value="P:phosphorelay signal transduction system"/>
    <property type="evidence" value="ECO:0007669"/>
    <property type="project" value="InterPro"/>
</dbReference>
<dbReference type="AlphaFoldDB" id="A0A5E8BVW6"/>
<dbReference type="RefSeq" id="XP_031855291.1">
    <property type="nucleotide sequence ID" value="XM_031999400.1"/>
</dbReference>
<dbReference type="InterPro" id="IPR045871">
    <property type="entry name" value="AHP1-5/YPD1"/>
</dbReference>
<dbReference type="GO" id="GO:0005634">
    <property type="term" value="C:nucleus"/>
    <property type="evidence" value="ECO:0007669"/>
    <property type="project" value="TreeGrafter"/>
</dbReference>
<name>A0A5E8BVW6_9ASCO</name>
<feature type="domain" description="HPt" evidence="2">
    <location>
        <begin position="31"/>
        <end position="137"/>
    </location>
</feature>
<evidence type="ECO:0000313" key="4">
    <source>
        <dbReference type="Proteomes" id="UP000398389"/>
    </source>
</evidence>
<dbReference type="InterPro" id="IPR036641">
    <property type="entry name" value="HPT_dom_sf"/>
</dbReference>
<dbReference type="Proteomes" id="UP000398389">
    <property type="component" value="Unassembled WGS sequence"/>
</dbReference>
<dbReference type="Pfam" id="PF01627">
    <property type="entry name" value="Hpt"/>
    <property type="match status" value="1"/>
</dbReference>
<dbReference type="SUPFAM" id="SSF47226">
    <property type="entry name" value="Histidine-containing phosphotransfer domain, HPT domain"/>
    <property type="match status" value="1"/>
</dbReference>
<dbReference type="GO" id="GO:0009927">
    <property type="term" value="F:histidine phosphotransfer kinase activity"/>
    <property type="evidence" value="ECO:0007669"/>
    <property type="project" value="InterPro"/>
</dbReference>
<evidence type="ECO:0000313" key="3">
    <source>
        <dbReference type="EMBL" id="VVT55666.1"/>
    </source>
</evidence>
<sequence length="139" mass="15663">MDPNKLYEPRVREYIDPATFEQIVGLDDDDDMSFTKSMLSSFYDQFQDSIKEMEQALAAKDLPGLSSSGHFLKGSSAALGLWRIQDCCEKIQHLGFQKDESGAVSIDNPQICLDRISELLILVKQIFTETKNAISYLGF</sequence>
<dbReference type="InterPro" id="IPR008207">
    <property type="entry name" value="Sig_transdc_His_kin_Hpt_dom"/>
</dbReference>